<evidence type="ECO:0000313" key="1">
    <source>
        <dbReference type="EMBL" id="CAJ2661158.1"/>
    </source>
</evidence>
<organism evidence="1 2">
    <name type="scientific">Trifolium pratense</name>
    <name type="common">Red clover</name>
    <dbReference type="NCBI Taxonomy" id="57577"/>
    <lineage>
        <taxon>Eukaryota</taxon>
        <taxon>Viridiplantae</taxon>
        <taxon>Streptophyta</taxon>
        <taxon>Embryophyta</taxon>
        <taxon>Tracheophyta</taxon>
        <taxon>Spermatophyta</taxon>
        <taxon>Magnoliopsida</taxon>
        <taxon>eudicotyledons</taxon>
        <taxon>Gunneridae</taxon>
        <taxon>Pentapetalae</taxon>
        <taxon>rosids</taxon>
        <taxon>fabids</taxon>
        <taxon>Fabales</taxon>
        <taxon>Fabaceae</taxon>
        <taxon>Papilionoideae</taxon>
        <taxon>50 kb inversion clade</taxon>
        <taxon>NPAAA clade</taxon>
        <taxon>Hologalegina</taxon>
        <taxon>IRL clade</taxon>
        <taxon>Trifolieae</taxon>
        <taxon>Trifolium</taxon>
    </lineage>
</organism>
<dbReference type="EMBL" id="CASHSV030000311">
    <property type="protein sequence ID" value="CAJ2661158.1"/>
    <property type="molecule type" value="Genomic_DNA"/>
</dbReference>
<sequence>MMVIMMKKEEKGMKPILVNFGLALALSFAGFICSRLRITTINHSDPNPNSPTSGHESEVNLGQDLGAKLSTSNTVSEEETCTNELKSENSPIDLLSNSKQNGDNDEFLLPEFDELVKELEFEVEAPRLKVGSSKGYTVPDKDNYEQEISHLRDMVRLLQDKEQNLEFQLLEYCGLREQETVVMELQNRLKITNMEVKMFNLKAKNLQSENRRLKEQVADYAKVLAELDTAKAKIELLNKEIRCDAEQDKEQIVTLQRRVAKLQDQECKDAACDQDIKVKLQKQKVLELEVEELRKSNSRLHTEISDLTRRFDSTQIVANDANRESERLRIENEDLMKKIEQLQSDRCSDLEELVYMQWINACLRYELRNYQPPRSKTVAKDLSKSLSPNSEKKAKQLILEYADANGSGSIVDFDFDQWSSSQASSITDSGEYDDFSSVDNSSAARSNTKFFSKLKRLIQGKDSRHHDSRASTRYQEDINSPRLSTSTGIDRRASFDFSTSMSMKERNRRYSSLSRDGSLPGSLGIEKSDLEKYAEALKDSSVNTKYQRRGRSTSFS</sequence>
<gene>
    <name evidence="1" type="ORF">MILVUS5_LOCUS26936</name>
</gene>
<comment type="caution">
    <text evidence="1">The sequence shown here is derived from an EMBL/GenBank/DDBJ whole genome shotgun (WGS) entry which is preliminary data.</text>
</comment>
<reference evidence="1" key="1">
    <citation type="submission" date="2023-10" db="EMBL/GenBank/DDBJ databases">
        <authorList>
            <person name="Rodriguez Cubillos JULIANA M."/>
            <person name="De Vega J."/>
        </authorList>
    </citation>
    <scope>NUCLEOTIDE SEQUENCE</scope>
</reference>
<keyword evidence="2" id="KW-1185">Reference proteome</keyword>
<name>A0ACB0KYY5_TRIPR</name>
<evidence type="ECO:0000313" key="2">
    <source>
        <dbReference type="Proteomes" id="UP001177021"/>
    </source>
</evidence>
<proteinExistence type="predicted"/>
<protein>
    <submittedName>
        <fullName evidence="1">Uncharacterized protein</fullName>
    </submittedName>
</protein>
<accession>A0ACB0KYY5</accession>
<dbReference type="Proteomes" id="UP001177021">
    <property type="component" value="Unassembled WGS sequence"/>
</dbReference>